<evidence type="ECO:0008006" key="6">
    <source>
        <dbReference type="Google" id="ProtNLM"/>
    </source>
</evidence>
<sequence length="641" mass="71500">MAATIMNFDVFNKLQNAPSLYTMQSNEPAIRIYEICDSTESNPKPEKNHDLMLGEFVTQQNLREITGTPDLSQVEELKLKVDTNETSIGNIGTSLGSMVPGLKRLNLSNSYVTSIRDLGTSFSNLTMIWLCRCSLVELDGISSLSSMKELFLAFNDISDLSPLSMLDTLEVLDLEANNIDDITQVEFLSLCSDLINLTMKGNPIEVKPTPESQKADLKYYNYSDAIITCLPMLKILDDEPLLVERVDGQEVKRVNPRKVNRDEGAFENDLKLIEVSLKSLETEELVEENEDIDQSVARPRTATRRSRTAKSPEKKITRAIVSPEDRILSSAIKKDTEKESEPMKSTSEVTNFSSDLTSGNVMCGNPFAALRRRKRQTTPEDKPPQKEEPVTLVTKSKSDTSANIFKAEHSYLSAEETNVGKKEDVFEELRQWRLKNQSLFDSMATTKIKSNTSRSTREQTTSPSKAVDTTASGGDGDVSPRRKQPTPLKPLSPLRSSIDSSMFKRRTSPQKPAFSPAPPSLPRKNTTPGRTRRSLQTSPPKAVLPNIGDRPHTVGGTRTEIFLTDVSYPNQLSARDGSDIQQTHVTLNQRTDINANIRSKSHPVQNQRKTPSPPLSPLNRPMTARAALQSLQRPFSRTNDR</sequence>
<evidence type="ECO:0000256" key="2">
    <source>
        <dbReference type="ARBA" id="ARBA00022737"/>
    </source>
</evidence>
<dbReference type="InterPro" id="IPR032675">
    <property type="entry name" value="LRR_dom_sf"/>
</dbReference>
<feature type="compositionally biased region" description="Polar residues" evidence="3">
    <location>
        <begin position="523"/>
        <end position="539"/>
    </location>
</feature>
<protein>
    <recommendedName>
        <fullName evidence="6">Leucine-rich repeat-containing protein 56</fullName>
    </recommendedName>
</protein>
<feature type="compositionally biased region" description="Basic and acidic residues" evidence="3">
    <location>
        <begin position="323"/>
        <end position="342"/>
    </location>
</feature>
<dbReference type="Proteomes" id="UP000594262">
    <property type="component" value="Unplaced"/>
</dbReference>
<feature type="region of interest" description="Disordered" evidence="3">
    <location>
        <begin position="371"/>
        <end position="395"/>
    </location>
</feature>
<evidence type="ECO:0000313" key="4">
    <source>
        <dbReference type="EnsemblMetazoa" id="CLYHEMP004330.2"/>
    </source>
</evidence>
<proteinExistence type="predicted"/>
<keyword evidence="5" id="KW-1185">Reference proteome</keyword>
<feature type="compositionally biased region" description="Polar residues" evidence="3">
    <location>
        <begin position="343"/>
        <end position="353"/>
    </location>
</feature>
<dbReference type="Gene3D" id="3.80.10.10">
    <property type="entry name" value="Ribonuclease Inhibitor"/>
    <property type="match status" value="1"/>
</dbReference>
<name>A0A7M5UY08_9CNID</name>
<feature type="compositionally biased region" description="Polar residues" evidence="3">
    <location>
        <begin position="629"/>
        <end position="641"/>
    </location>
</feature>
<dbReference type="PANTHER" id="PTHR22708">
    <property type="entry name" value="LEUCINE-RICH REPEAT-CONTAINING PROTEIN 56"/>
    <property type="match status" value="1"/>
</dbReference>
<feature type="compositionally biased region" description="Polar residues" evidence="3">
    <location>
        <begin position="592"/>
        <end position="610"/>
    </location>
</feature>
<dbReference type="SUPFAM" id="SSF52058">
    <property type="entry name" value="L domain-like"/>
    <property type="match status" value="1"/>
</dbReference>
<reference evidence="4" key="1">
    <citation type="submission" date="2021-01" db="UniProtKB">
        <authorList>
            <consortium name="EnsemblMetazoa"/>
        </authorList>
    </citation>
    <scope>IDENTIFICATION</scope>
</reference>
<dbReference type="InterPro" id="IPR001611">
    <property type="entry name" value="Leu-rich_rpt"/>
</dbReference>
<keyword evidence="2" id="KW-0677">Repeat</keyword>
<feature type="compositionally biased region" description="Polar residues" evidence="3">
    <location>
        <begin position="445"/>
        <end position="472"/>
    </location>
</feature>
<evidence type="ECO:0000313" key="5">
    <source>
        <dbReference type="Proteomes" id="UP000594262"/>
    </source>
</evidence>
<feature type="region of interest" description="Disordered" evidence="3">
    <location>
        <begin position="445"/>
        <end position="555"/>
    </location>
</feature>
<dbReference type="Pfam" id="PF12799">
    <property type="entry name" value="LRR_4"/>
    <property type="match status" value="1"/>
</dbReference>
<dbReference type="PANTHER" id="PTHR22708:SF0">
    <property type="entry name" value="LEUCINE-RICH REPEAT-CONTAINING PROTEIN 56"/>
    <property type="match status" value="1"/>
</dbReference>
<dbReference type="AlphaFoldDB" id="A0A7M5UY08"/>
<dbReference type="OrthoDB" id="6022435at2759"/>
<evidence type="ECO:0000256" key="1">
    <source>
        <dbReference type="ARBA" id="ARBA00022614"/>
    </source>
</evidence>
<dbReference type="PROSITE" id="PS51450">
    <property type="entry name" value="LRR"/>
    <property type="match status" value="2"/>
</dbReference>
<keyword evidence="1" id="KW-0433">Leucine-rich repeat</keyword>
<feature type="region of interest" description="Disordered" evidence="3">
    <location>
        <begin position="288"/>
        <end position="353"/>
    </location>
</feature>
<dbReference type="EnsemblMetazoa" id="CLYHEMT004330.2">
    <property type="protein sequence ID" value="CLYHEMP004330.2"/>
    <property type="gene ID" value="CLYHEMG004330"/>
</dbReference>
<dbReference type="InterPro" id="IPR025875">
    <property type="entry name" value="Leu-rich_rpt_4"/>
</dbReference>
<organism evidence="4 5">
    <name type="scientific">Clytia hemisphaerica</name>
    <dbReference type="NCBI Taxonomy" id="252671"/>
    <lineage>
        <taxon>Eukaryota</taxon>
        <taxon>Metazoa</taxon>
        <taxon>Cnidaria</taxon>
        <taxon>Hydrozoa</taxon>
        <taxon>Hydroidolina</taxon>
        <taxon>Leptothecata</taxon>
        <taxon>Obeliida</taxon>
        <taxon>Clytiidae</taxon>
        <taxon>Clytia</taxon>
    </lineage>
</organism>
<evidence type="ECO:0000256" key="3">
    <source>
        <dbReference type="SAM" id="MobiDB-lite"/>
    </source>
</evidence>
<feature type="compositionally biased region" description="Basic and acidic residues" evidence="3">
    <location>
        <begin position="377"/>
        <end position="389"/>
    </location>
</feature>
<accession>A0A7M5UY08</accession>
<dbReference type="InterPro" id="IPR040091">
    <property type="entry name" value="LRRC56"/>
</dbReference>
<feature type="region of interest" description="Disordered" evidence="3">
    <location>
        <begin position="592"/>
        <end position="641"/>
    </location>
</feature>